<reference evidence="4 5" key="1">
    <citation type="submission" date="2016-10" db="EMBL/GenBank/DDBJ databases">
        <authorList>
            <person name="de Groot N.N."/>
        </authorList>
    </citation>
    <scope>NUCLEOTIDE SEQUENCE [LARGE SCALE GENOMIC DNA]</scope>
    <source>
        <strain evidence="4 5">DSM 21001</strain>
    </source>
</reference>
<dbReference type="InterPro" id="IPR000305">
    <property type="entry name" value="GIY-YIG_endonuc"/>
</dbReference>
<keyword evidence="4" id="KW-0255">Endonuclease</keyword>
<feature type="transmembrane region" description="Helical" evidence="2">
    <location>
        <begin position="6"/>
        <end position="25"/>
    </location>
</feature>
<dbReference type="PANTHER" id="PTHR34477">
    <property type="entry name" value="UPF0213 PROTEIN YHBQ"/>
    <property type="match status" value="1"/>
</dbReference>
<dbReference type="Pfam" id="PF01541">
    <property type="entry name" value="GIY-YIG"/>
    <property type="match status" value="1"/>
</dbReference>
<evidence type="ECO:0000256" key="2">
    <source>
        <dbReference type="SAM" id="Phobius"/>
    </source>
</evidence>
<evidence type="ECO:0000313" key="4">
    <source>
        <dbReference type="EMBL" id="SFS13469.1"/>
    </source>
</evidence>
<dbReference type="AlphaFoldDB" id="A0A1I6MCM0"/>
<keyword evidence="5" id="KW-1185">Reference proteome</keyword>
<dbReference type="Proteomes" id="UP000199024">
    <property type="component" value="Unassembled WGS sequence"/>
</dbReference>
<keyword evidence="4" id="KW-0540">Nuclease</keyword>
<dbReference type="InterPro" id="IPR050190">
    <property type="entry name" value="UPF0213_domain"/>
</dbReference>
<evidence type="ECO:0000259" key="3">
    <source>
        <dbReference type="PROSITE" id="PS50164"/>
    </source>
</evidence>
<sequence>MPEIAYVYIMASTFQVLYIGITTHIEQRVTQHKEAKDPDSFTARYKVNKLVYYEEFAWITNAIAREKQLKRWSRIKKIRLIVAMNPTWQDLSADWGKPFPLLTPTK</sequence>
<evidence type="ECO:0000256" key="1">
    <source>
        <dbReference type="ARBA" id="ARBA00007435"/>
    </source>
</evidence>
<accession>A0A1I6MCM0</accession>
<keyword evidence="2" id="KW-1133">Transmembrane helix</keyword>
<keyword evidence="2" id="KW-0472">Membrane</keyword>
<dbReference type="EMBL" id="FOZL01000001">
    <property type="protein sequence ID" value="SFS13469.1"/>
    <property type="molecule type" value="Genomic_DNA"/>
</dbReference>
<dbReference type="SUPFAM" id="SSF82771">
    <property type="entry name" value="GIY-YIG endonuclease"/>
    <property type="match status" value="1"/>
</dbReference>
<dbReference type="PROSITE" id="PS50164">
    <property type="entry name" value="GIY_YIG"/>
    <property type="match status" value="1"/>
</dbReference>
<dbReference type="GO" id="GO:0004519">
    <property type="term" value="F:endonuclease activity"/>
    <property type="evidence" value="ECO:0007669"/>
    <property type="project" value="UniProtKB-KW"/>
</dbReference>
<feature type="domain" description="GIY-YIG" evidence="3">
    <location>
        <begin position="3"/>
        <end position="79"/>
    </location>
</feature>
<protein>
    <submittedName>
        <fullName evidence="4">Putative endonuclease</fullName>
    </submittedName>
</protein>
<dbReference type="RefSeq" id="WP_089839273.1">
    <property type="nucleotide sequence ID" value="NZ_FOZL01000001.1"/>
</dbReference>
<proteinExistence type="inferred from homology"/>
<gene>
    <name evidence="4" type="ORF">SAMN05421771_2314</name>
</gene>
<keyword evidence="2" id="KW-0812">Transmembrane</keyword>
<organism evidence="4 5">
    <name type="scientific">Granulicella pectinivorans</name>
    <dbReference type="NCBI Taxonomy" id="474950"/>
    <lineage>
        <taxon>Bacteria</taxon>
        <taxon>Pseudomonadati</taxon>
        <taxon>Acidobacteriota</taxon>
        <taxon>Terriglobia</taxon>
        <taxon>Terriglobales</taxon>
        <taxon>Acidobacteriaceae</taxon>
        <taxon>Granulicella</taxon>
    </lineage>
</organism>
<comment type="similarity">
    <text evidence="1">Belongs to the UPF0213 family.</text>
</comment>
<keyword evidence="4" id="KW-0378">Hydrolase</keyword>
<dbReference type="PANTHER" id="PTHR34477:SF5">
    <property type="entry name" value="BSL5627 PROTEIN"/>
    <property type="match status" value="1"/>
</dbReference>
<dbReference type="Gene3D" id="3.40.1440.10">
    <property type="entry name" value="GIY-YIG endonuclease"/>
    <property type="match status" value="1"/>
</dbReference>
<dbReference type="OrthoDB" id="9807770at2"/>
<dbReference type="InterPro" id="IPR035901">
    <property type="entry name" value="GIY-YIG_endonuc_sf"/>
</dbReference>
<evidence type="ECO:0000313" key="5">
    <source>
        <dbReference type="Proteomes" id="UP000199024"/>
    </source>
</evidence>
<dbReference type="STRING" id="474950.SAMN05421771_2314"/>
<name>A0A1I6MCM0_9BACT</name>
<dbReference type="CDD" id="cd10448">
    <property type="entry name" value="GIY-YIG_unchar_3"/>
    <property type="match status" value="1"/>
</dbReference>